<dbReference type="InterPro" id="IPR023214">
    <property type="entry name" value="HAD_sf"/>
</dbReference>
<dbReference type="InterPro" id="IPR036412">
    <property type="entry name" value="HAD-like_sf"/>
</dbReference>
<feature type="domain" description="Thioester reductase (TE)" evidence="1">
    <location>
        <begin position="19"/>
        <end position="346"/>
    </location>
</feature>
<evidence type="ECO:0000313" key="3">
    <source>
        <dbReference type="Proteomes" id="UP000334019"/>
    </source>
</evidence>
<proteinExistence type="predicted"/>
<dbReference type="NCBIfam" id="TIGR01490">
    <property type="entry name" value="HAD-SF-IB-hyp1"/>
    <property type="match status" value="1"/>
</dbReference>
<dbReference type="Gene3D" id="3.40.50.720">
    <property type="entry name" value="NAD(P)-binding Rossmann-like Domain"/>
    <property type="match status" value="1"/>
</dbReference>
<dbReference type="Proteomes" id="UP000334019">
    <property type="component" value="Chromosome"/>
</dbReference>
<dbReference type="GO" id="GO:0080019">
    <property type="term" value="F:alcohol-forming very long-chain fatty acyl-CoA reductase activity"/>
    <property type="evidence" value="ECO:0007669"/>
    <property type="project" value="InterPro"/>
</dbReference>
<sequence>MVDRTTVIPEHLDGRRVAITGATGFLGTALVERLLRSAPGCELVLLLRPGRMRTVEQRARREIFKNDAFDRLRDELGSSEFDAMVDRRVTVVRGDVGSDGLGLDDDGRAALASCDVVVHSAATVSFDSPLDSAVEVNLLGPTRIAATLRDLGVTPHLVAVSTCYVAGNHRGEAHEQPVAESPFFVDVPWRREVDAARRTRSDLEAESRTPEMLARFADEARGELGAAGIPLLSAKAEQQRTRWVNDRMVEAGRSRARSLGFPDVYSYTKALGEVALSETKGAIPVTVVRPSIIESAVAEPRPGWIRGFRMAEPVIISYARGLLTQFPGVPEGIVDVIPVDLVVAAIVAAAALPPEQTPPIVQVASGSSNPLRYRKLIDMIEAYFTEHPIFDNSGQPIAVPEWTFPVRGKVERQLSRAKVAITKAESTLEKLPLRGTQAELSATLESRREDVERALTYVELYGAYAECEAVYTVDRLMDMWGLLDDADRERFTFDPRVVDWDVYATTIHLPSVVEHARVKTTPGAKKGPTRTDRLRRQVLSPDRHLAAFDLENTLIASNVVTSYAWLATRRLPSEDKARFAARLVREAPRLLRLDAQDRTDFLRYFYRRYRGAPVEQMAEDSAELLSALILAKSFPAAIRRVREHRALGHRTVLITGALDFVVEPLRPLFDDIVAAEMSVRNGRYTGELVRVPPTGEARAQAMAEYAAAEGLDLAESVAYADSASDLPMLEAVGFPVAVNPETRLASLARKRGWLVENFPKAAKGVHPVLPIAPTRVGSR</sequence>
<dbReference type="AlphaFoldDB" id="A0A5Q2RKZ7"/>
<protein>
    <submittedName>
        <fullName evidence="2">HAD-IB family hydrolase</fullName>
    </submittedName>
</protein>
<dbReference type="InterPro" id="IPR036291">
    <property type="entry name" value="NAD(P)-bd_dom_sf"/>
</dbReference>
<reference evidence="2 3" key="1">
    <citation type="submission" date="2019-11" db="EMBL/GenBank/DDBJ databases">
        <authorList>
            <person name="He Y."/>
        </authorList>
    </citation>
    <scope>NUCLEOTIDE SEQUENCE [LARGE SCALE GENOMIC DNA]</scope>
    <source>
        <strain evidence="2 3">SCSIO 58843</strain>
    </source>
</reference>
<evidence type="ECO:0000259" key="1">
    <source>
        <dbReference type="Pfam" id="PF07993"/>
    </source>
</evidence>
<dbReference type="InterPro" id="IPR013120">
    <property type="entry name" value="FAR_NAD-bd"/>
</dbReference>
<evidence type="ECO:0000313" key="2">
    <source>
        <dbReference type="EMBL" id="QGG95106.1"/>
    </source>
</evidence>
<dbReference type="Pfam" id="PF07993">
    <property type="entry name" value="NAD_binding_4"/>
    <property type="match status" value="1"/>
</dbReference>
<dbReference type="SUPFAM" id="SSF51735">
    <property type="entry name" value="NAD(P)-binding Rossmann-fold domains"/>
    <property type="match status" value="1"/>
</dbReference>
<dbReference type="GO" id="GO:0010345">
    <property type="term" value="P:suberin biosynthetic process"/>
    <property type="evidence" value="ECO:0007669"/>
    <property type="project" value="TreeGrafter"/>
</dbReference>
<organism evidence="2 3">
    <name type="scientific">Actinomarinicola tropica</name>
    <dbReference type="NCBI Taxonomy" id="2789776"/>
    <lineage>
        <taxon>Bacteria</taxon>
        <taxon>Bacillati</taxon>
        <taxon>Actinomycetota</taxon>
        <taxon>Acidimicrobiia</taxon>
        <taxon>Acidimicrobiales</taxon>
        <taxon>Iamiaceae</taxon>
        <taxon>Actinomarinicola</taxon>
    </lineage>
</organism>
<dbReference type="GO" id="GO:0035336">
    <property type="term" value="P:long-chain fatty-acyl-CoA metabolic process"/>
    <property type="evidence" value="ECO:0007669"/>
    <property type="project" value="TreeGrafter"/>
</dbReference>
<dbReference type="PANTHER" id="PTHR11011">
    <property type="entry name" value="MALE STERILITY PROTEIN 2-RELATED"/>
    <property type="match status" value="1"/>
</dbReference>
<dbReference type="Gene3D" id="3.40.50.1000">
    <property type="entry name" value="HAD superfamily/HAD-like"/>
    <property type="match status" value="1"/>
</dbReference>
<dbReference type="EMBL" id="CP045851">
    <property type="protein sequence ID" value="QGG95106.1"/>
    <property type="molecule type" value="Genomic_DNA"/>
</dbReference>
<accession>A0A5Q2RKZ7</accession>
<keyword evidence="3" id="KW-1185">Reference proteome</keyword>
<dbReference type="Gene3D" id="1.20.1440.100">
    <property type="entry name" value="SG protein - dephosphorylation function"/>
    <property type="match status" value="1"/>
</dbReference>
<dbReference type="SUPFAM" id="SSF56784">
    <property type="entry name" value="HAD-like"/>
    <property type="match status" value="1"/>
</dbReference>
<dbReference type="PANTHER" id="PTHR11011:SF45">
    <property type="entry name" value="FATTY ACYL-COA REDUCTASE CG8306-RELATED"/>
    <property type="match status" value="1"/>
</dbReference>
<dbReference type="InterPro" id="IPR026055">
    <property type="entry name" value="FAR"/>
</dbReference>
<dbReference type="NCBIfam" id="TIGR01488">
    <property type="entry name" value="HAD-SF-IB"/>
    <property type="match status" value="1"/>
</dbReference>
<dbReference type="Pfam" id="PF12710">
    <property type="entry name" value="HAD"/>
    <property type="match status" value="1"/>
</dbReference>
<keyword evidence="2" id="KW-0378">Hydrolase</keyword>
<gene>
    <name evidence="2" type="ORF">GH723_08335</name>
</gene>
<dbReference type="InterPro" id="IPR006385">
    <property type="entry name" value="HAD_hydro_SerB1"/>
</dbReference>
<dbReference type="KEGG" id="atq:GH723_08335"/>
<dbReference type="GO" id="GO:0016787">
    <property type="term" value="F:hydrolase activity"/>
    <property type="evidence" value="ECO:0007669"/>
    <property type="project" value="UniProtKB-KW"/>
</dbReference>
<name>A0A5Q2RKZ7_9ACTN</name>